<name>A0A9W7SNT8_9PEZI</name>
<comment type="caution">
    <text evidence="1">The sequence shown here is derived from an EMBL/GenBank/DDBJ whole genome shotgun (WGS) entry which is preliminary data.</text>
</comment>
<dbReference type="AlphaFoldDB" id="A0A9W7SNT8"/>
<gene>
    <name evidence="1" type="ORF">Tdes44962_MAKER03840</name>
</gene>
<reference evidence="1 2" key="1">
    <citation type="journal article" date="2018" name="IMA Fungus">
        <title>IMA Genome-F 10: Nine draft genome sequences of Claviceps purpurea s.lat., including C. arundinis, C. humidiphila, and C. cf. spartinae, pseudomolecules for the pitch canker pathogen Fusarium circinatum, draft genome of Davidsoniella eucalypti, Grosmannia galeiformis, Quambalaria eucalypti, and Teratosphaeria destructans.</title>
        <authorList>
            <person name="Wingfield B.D."/>
            <person name="Liu M."/>
            <person name="Nguyen H.D."/>
            <person name="Lane F.A."/>
            <person name="Morgan S.W."/>
            <person name="De Vos L."/>
            <person name="Wilken P.M."/>
            <person name="Duong T.A."/>
            <person name="Aylward J."/>
            <person name="Coetzee M.P."/>
            <person name="Dadej K."/>
            <person name="De Beer Z.W."/>
            <person name="Findlay W."/>
            <person name="Havenga M."/>
            <person name="Kolarik M."/>
            <person name="Menzies J.G."/>
            <person name="Naidoo K."/>
            <person name="Pochopski O."/>
            <person name="Shoukouhi P."/>
            <person name="Santana Q.C."/>
            <person name="Seifert K.A."/>
            <person name="Soal N."/>
            <person name="Steenkamp E.T."/>
            <person name="Tatham C.T."/>
            <person name="van der Nest M.A."/>
            <person name="Wingfield M.J."/>
        </authorList>
    </citation>
    <scope>NUCLEOTIDE SEQUENCE [LARGE SCALE GENOMIC DNA]</scope>
    <source>
        <strain evidence="1">CMW44962</strain>
    </source>
</reference>
<feature type="non-terminal residue" evidence="1">
    <location>
        <position position="62"/>
    </location>
</feature>
<dbReference type="EMBL" id="RIBY02002056">
    <property type="protein sequence ID" value="KAH9825917.1"/>
    <property type="molecule type" value="Genomic_DNA"/>
</dbReference>
<keyword evidence="2" id="KW-1185">Reference proteome</keyword>
<evidence type="ECO:0000313" key="2">
    <source>
        <dbReference type="Proteomes" id="UP001138500"/>
    </source>
</evidence>
<sequence length="62" mass="6929">MKKTSRTPLTDPPEQVLQLSRRLQEAMGLAPDTRLMGKKDVAVRLWDLPVAPPPPPPTKRDS</sequence>
<proteinExistence type="predicted"/>
<evidence type="ECO:0000313" key="1">
    <source>
        <dbReference type="EMBL" id="KAH9825917.1"/>
    </source>
</evidence>
<reference evidence="1 2" key="2">
    <citation type="journal article" date="2021" name="Curr. Genet.">
        <title>Genetic response to nitrogen starvation in the aggressive Eucalyptus foliar pathogen Teratosphaeria destructans.</title>
        <authorList>
            <person name="Havenga M."/>
            <person name="Wingfield B.D."/>
            <person name="Wingfield M.J."/>
            <person name="Dreyer L.L."/>
            <person name="Roets F."/>
            <person name="Aylward J."/>
        </authorList>
    </citation>
    <scope>NUCLEOTIDE SEQUENCE [LARGE SCALE GENOMIC DNA]</scope>
    <source>
        <strain evidence="1">CMW44962</strain>
    </source>
</reference>
<organism evidence="1 2">
    <name type="scientific">Teratosphaeria destructans</name>
    <dbReference type="NCBI Taxonomy" id="418781"/>
    <lineage>
        <taxon>Eukaryota</taxon>
        <taxon>Fungi</taxon>
        <taxon>Dikarya</taxon>
        <taxon>Ascomycota</taxon>
        <taxon>Pezizomycotina</taxon>
        <taxon>Dothideomycetes</taxon>
        <taxon>Dothideomycetidae</taxon>
        <taxon>Mycosphaerellales</taxon>
        <taxon>Teratosphaeriaceae</taxon>
        <taxon>Teratosphaeria</taxon>
    </lineage>
</organism>
<protein>
    <submittedName>
        <fullName evidence="1">Uncharacterized protein</fullName>
    </submittedName>
</protein>
<accession>A0A9W7SNT8</accession>
<dbReference type="Proteomes" id="UP001138500">
    <property type="component" value="Unassembled WGS sequence"/>
</dbReference>